<accession>A0A5C6MIS1</accession>
<dbReference type="SUPFAM" id="SSF52283">
    <property type="entry name" value="Formate/glycerate dehydrogenase catalytic domain-like"/>
    <property type="match status" value="1"/>
</dbReference>
<dbReference type="EMBL" id="RHFK02000022">
    <property type="protein sequence ID" value="TWW54996.1"/>
    <property type="molecule type" value="Genomic_DNA"/>
</dbReference>
<feature type="compositionally biased region" description="Polar residues" evidence="1">
    <location>
        <begin position="118"/>
        <end position="127"/>
    </location>
</feature>
<evidence type="ECO:0000313" key="3">
    <source>
        <dbReference type="EMBL" id="TWW54996.1"/>
    </source>
</evidence>
<feature type="compositionally biased region" description="Basic and acidic residues" evidence="1">
    <location>
        <begin position="53"/>
        <end position="73"/>
    </location>
</feature>
<evidence type="ECO:0000259" key="2">
    <source>
        <dbReference type="Pfam" id="PF00389"/>
    </source>
</evidence>
<comment type="caution">
    <text evidence="3">The sequence shown here is derived from an EMBL/GenBank/DDBJ whole genome shotgun (WGS) entry which is preliminary data.</text>
</comment>
<proteinExistence type="predicted"/>
<feature type="region of interest" description="Disordered" evidence="1">
    <location>
        <begin position="29"/>
        <end position="73"/>
    </location>
</feature>
<dbReference type="InterPro" id="IPR006139">
    <property type="entry name" value="D-isomer_2_OHA_DH_cat_dom"/>
</dbReference>
<dbReference type="FunFam" id="3.40.50.720:FF:000014">
    <property type="entry name" value="C-terminal-binding protein 1 isoform 2"/>
    <property type="match status" value="1"/>
</dbReference>
<feature type="region of interest" description="Disordered" evidence="1">
    <location>
        <begin position="107"/>
        <end position="133"/>
    </location>
</feature>
<dbReference type="Pfam" id="PF00389">
    <property type="entry name" value="2-Hacid_dh"/>
    <property type="match status" value="1"/>
</dbReference>
<dbReference type="PANTHER" id="PTHR46029:SF1">
    <property type="entry name" value="C-TERMINAL BINDING PROTEIN-LIKE"/>
    <property type="match status" value="1"/>
</dbReference>
<dbReference type="GO" id="GO:0051287">
    <property type="term" value="F:NAD binding"/>
    <property type="evidence" value="ECO:0007669"/>
    <property type="project" value="InterPro"/>
</dbReference>
<evidence type="ECO:0000256" key="1">
    <source>
        <dbReference type="SAM" id="MobiDB-lite"/>
    </source>
</evidence>
<organism evidence="3 4">
    <name type="scientific">Takifugu flavidus</name>
    <name type="common">sansaifugu</name>
    <dbReference type="NCBI Taxonomy" id="433684"/>
    <lineage>
        <taxon>Eukaryota</taxon>
        <taxon>Metazoa</taxon>
        <taxon>Chordata</taxon>
        <taxon>Craniata</taxon>
        <taxon>Vertebrata</taxon>
        <taxon>Euteleostomi</taxon>
        <taxon>Actinopterygii</taxon>
        <taxon>Neopterygii</taxon>
        <taxon>Teleostei</taxon>
        <taxon>Neoteleostei</taxon>
        <taxon>Acanthomorphata</taxon>
        <taxon>Eupercaria</taxon>
        <taxon>Tetraodontiformes</taxon>
        <taxon>Tetradontoidea</taxon>
        <taxon>Tetraodontidae</taxon>
        <taxon>Takifugu</taxon>
    </lineage>
</organism>
<name>A0A5C6MIS1_9TELE</name>
<dbReference type="GO" id="GO:0016616">
    <property type="term" value="F:oxidoreductase activity, acting on the CH-OH group of donors, NAD or NADP as acceptor"/>
    <property type="evidence" value="ECO:0007669"/>
    <property type="project" value="InterPro"/>
</dbReference>
<dbReference type="GO" id="GO:0003714">
    <property type="term" value="F:transcription corepressor activity"/>
    <property type="evidence" value="ECO:0007669"/>
    <property type="project" value="TreeGrafter"/>
</dbReference>
<gene>
    <name evidence="3" type="ORF">D4764_09G0000450</name>
</gene>
<dbReference type="GO" id="GO:0140297">
    <property type="term" value="F:DNA-binding transcription factor binding"/>
    <property type="evidence" value="ECO:0007669"/>
    <property type="project" value="TreeGrafter"/>
</dbReference>
<dbReference type="InterPro" id="IPR051638">
    <property type="entry name" value="CTBP_dehydrogenase"/>
</dbReference>
<dbReference type="GO" id="GO:0003713">
    <property type="term" value="F:transcription coactivator activity"/>
    <property type="evidence" value="ECO:0007669"/>
    <property type="project" value="TreeGrafter"/>
</dbReference>
<dbReference type="GO" id="GO:0006357">
    <property type="term" value="P:regulation of transcription by RNA polymerase II"/>
    <property type="evidence" value="ECO:0007669"/>
    <property type="project" value="TreeGrafter"/>
</dbReference>
<protein>
    <submittedName>
        <fullName evidence="3">C-terminal-binding protein 1</fullName>
    </submittedName>
</protein>
<dbReference type="Proteomes" id="UP000324091">
    <property type="component" value="Chromosome 9"/>
</dbReference>
<dbReference type="PANTHER" id="PTHR46029">
    <property type="entry name" value="C-TERMINAL-BINDING PROTEIN"/>
    <property type="match status" value="1"/>
</dbReference>
<dbReference type="GO" id="GO:0001221">
    <property type="term" value="F:transcription coregulator binding"/>
    <property type="evidence" value="ECO:0007669"/>
    <property type="project" value="TreeGrafter"/>
</dbReference>
<reference evidence="3 4" key="1">
    <citation type="submission" date="2019-04" db="EMBL/GenBank/DDBJ databases">
        <title>Chromosome genome assembly for Takifugu flavidus.</title>
        <authorList>
            <person name="Xiao S."/>
        </authorList>
    </citation>
    <scope>NUCLEOTIDE SEQUENCE [LARGE SCALE GENOMIC DNA]</scope>
    <source>
        <strain evidence="3">HTHZ2018</strain>
        <tissue evidence="3">Muscle</tissue>
    </source>
</reference>
<evidence type="ECO:0000313" key="4">
    <source>
        <dbReference type="Proteomes" id="UP000324091"/>
    </source>
</evidence>
<dbReference type="Gene3D" id="3.40.50.720">
    <property type="entry name" value="NAD(P)-binding Rossmann-like Domain"/>
    <property type="match status" value="1"/>
</dbReference>
<dbReference type="AlphaFoldDB" id="A0A5C6MIS1"/>
<feature type="domain" description="D-isomer specific 2-hydroxyacid dehydrogenase catalytic" evidence="2">
    <location>
        <begin position="171"/>
        <end position="265"/>
    </location>
</feature>
<dbReference type="GO" id="GO:0005634">
    <property type="term" value="C:nucleus"/>
    <property type="evidence" value="ECO:0007669"/>
    <property type="project" value="TreeGrafter"/>
</dbReference>
<keyword evidence="4" id="KW-1185">Reference proteome</keyword>
<sequence>MTTARRGPGPEPGYANEVSAGWSALKRAARDWRPPVGEGLGGEDSWDPASGEQADKRGRERERASEGRARRVREEDGLHNARCNQADYRINIEHLHALATIVAPPPLVTDQEAPPTGRVQTSASSPEETPAQRCRLSGSVRGTGVAGIRPPILNGPMHPRPLVALLDGRDCTVEMPILKDVATVAFCDAQSTQEIHEKVLNEAVAALLYHTITLSRDDLEKFKGLRVIVRIGSGFDNVDIKAAAELGIAVCNVPAASVEETADTSLCLILNLYRRVTWLHQALREGTRASSVEQIRDGRAAPRASGARRWALSA</sequence>